<comment type="caution">
    <text evidence="1">The sequence shown here is derived from an EMBL/GenBank/DDBJ whole genome shotgun (WGS) entry which is preliminary data.</text>
</comment>
<organism evidence="1 2">
    <name type="scientific">Desulfonema ishimotonii</name>
    <dbReference type="NCBI Taxonomy" id="45657"/>
    <lineage>
        <taxon>Bacteria</taxon>
        <taxon>Pseudomonadati</taxon>
        <taxon>Thermodesulfobacteriota</taxon>
        <taxon>Desulfobacteria</taxon>
        <taxon>Desulfobacterales</taxon>
        <taxon>Desulfococcaceae</taxon>
        <taxon>Desulfonema</taxon>
    </lineage>
</organism>
<evidence type="ECO:0000313" key="2">
    <source>
        <dbReference type="Proteomes" id="UP000288096"/>
    </source>
</evidence>
<dbReference type="AlphaFoldDB" id="A0A401FSQ9"/>
<dbReference type="OrthoDB" id="5411299at2"/>
<gene>
    <name evidence="1" type="ORF">DENIS_0922</name>
</gene>
<dbReference type="RefSeq" id="WP_124327441.1">
    <property type="nucleotide sequence ID" value="NZ_BEXT01000001.1"/>
</dbReference>
<dbReference type="Proteomes" id="UP000288096">
    <property type="component" value="Unassembled WGS sequence"/>
</dbReference>
<protein>
    <submittedName>
        <fullName evidence="1">Uncharacterized protein</fullName>
    </submittedName>
</protein>
<name>A0A401FSQ9_9BACT</name>
<sequence length="343" mass="38569">MNYYGAGSDSWAYWKERSYIKAPDVFIDMEHFYNEIETLRGSFEKSLEQGLAEYSNANFLSKNTVFTHGEPERPDWFSDASRRYDPENIVIKNRLVNSVVGHRDFVYLRKGDMQHFALCGVLYHLGIIGETEAFAPLFTVNDSFVNQDYAKKLIPRAVGYSAGLLDYFFRGSLDITIDNDATLIDPFRECVDHLELTITNTTPDEDMTEGRLVLVVKYRMAEDEPYQYITEDISESFSLTPGQASDTIKVDLPCASESSEDTEQGIPLNAQEISLYVVYRGELGNETDGIAVGQTPLPMFPWLSVSVSDMVAPQDSTTDTVDADEKITGYLSVLDANIAYLGD</sequence>
<evidence type="ECO:0000313" key="1">
    <source>
        <dbReference type="EMBL" id="GBC59980.1"/>
    </source>
</evidence>
<keyword evidence="2" id="KW-1185">Reference proteome</keyword>
<dbReference type="EMBL" id="BEXT01000001">
    <property type="protein sequence ID" value="GBC59980.1"/>
    <property type="molecule type" value="Genomic_DNA"/>
</dbReference>
<reference evidence="2" key="1">
    <citation type="submission" date="2017-11" db="EMBL/GenBank/DDBJ databases">
        <authorList>
            <person name="Watanabe M."/>
            <person name="Kojima H."/>
        </authorList>
    </citation>
    <scope>NUCLEOTIDE SEQUENCE [LARGE SCALE GENOMIC DNA]</scope>
    <source>
        <strain evidence="2">Tokyo 01</strain>
    </source>
</reference>
<reference evidence="2" key="2">
    <citation type="submission" date="2019-01" db="EMBL/GenBank/DDBJ databases">
        <title>Genome sequence of Desulfonema ishimotonii strain Tokyo 01.</title>
        <authorList>
            <person name="Fukui M."/>
        </authorList>
    </citation>
    <scope>NUCLEOTIDE SEQUENCE [LARGE SCALE GENOMIC DNA]</scope>
    <source>
        <strain evidence="2">Tokyo 01</strain>
    </source>
</reference>
<proteinExistence type="predicted"/>
<accession>A0A401FSQ9</accession>